<dbReference type="InterPro" id="IPR016181">
    <property type="entry name" value="Acyl_CoA_acyltransferase"/>
</dbReference>
<keyword evidence="2" id="KW-0808">Transferase</keyword>
<reference evidence="2 3" key="1">
    <citation type="submission" date="2023-07" db="EMBL/GenBank/DDBJ databases">
        <title>Micromonospora profundi TRM 95458 converts glycerol to a new osmotic compound.</title>
        <authorList>
            <person name="Lu D."/>
        </authorList>
    </citation>
    <scope>NUCLEOTIDE SEQUENCE [LARGE SCALE GENOMIC DNA]</scope>
    <source>
        <strain evidence="2 3">TRM95458</strain>
    </source>
</reference>
<name>A0AAJ6HUG3_9ACTN</name>
<protein>
    <submittedName>
        <fullName evidence="2">GNAT family N-acetyltransferase</fullName>
        <ecNumber evidence="2">2.3.1.-</ecNumber>
    </submittedName>
</protein>
<dbReference type="GO" id="GO:0016746">
    <property type="term" value="F:acyltransferase activity"/>
    <property type="evidence" value="ECO:0007669"/>
    <property type="project" value="UniProtKB-KW"/>
</dbReference>
<dbReference type="SUPFAM" id="SSF55729">
    <property type="entry name" value="Acyl-CoA N-acyltransferases (Nat)"/>
    <property type="match status" value="1"/>
</dbReference>
<dbReference type="RefSeq" id="WP_306272859.1">
    <property type="nucleotide sequence ID" value="NZ_CP130472.1"/>
</dbReference>
<dbReference type="Pfam" id="PF13480">
    <property type="entry name" value="Acetyltransf_6"/>
    <property type="match status" value="1"/>
</dbReference>
<keyword evidence="2" id="KW-0012">Acyltransferase</keyword>
<dbReference type="AlphaFoldDB" id="A0AAJ6HUG3"/>
<evidence type="ECO:0000313" key="3">
    <source>
        <dbReference type="Proteomes" id="UP001235874"/>
    </source>
</evidence>
<dbReference type="EC" id="2.3.1.-" evidence="2"/>
<evidence type="ECO:0000313" key="2">
    <source>
        <dbReference type="EMBL" id="WLS46397.1"/>
    </source>
</evidence>
<dbReference type="EMBL" id="CP130472">
    <property type="protein sequence ID" value="WLS46397.1"/>
    <property type="molecule type" value="Genomic_DNA"/>
</dbReference>
<accession>A0AAJ6HUG3</accession>
<organism evidence="2 3">
    <name type="scientific">Micromonospora profundi</name>
    <dbReference type="NCBI Taxonomy" id="1420889"/>
    <lineage>
        <taxon>Bacteria</taxon>
        <taxon>Bacillati</taxon>
        <taxon>Actinomycetota</taxon>
        <taxon>Actinomycetes</taxon>
        <taxon>Micromonosporales</taxon>
        <taxon>Micromonosporaceae</taxon>
        <taxon>Micromonospora</taxon>
    </lineage>
</organism>
<dbReference type="KEGG" id="mprn:Q3V37_03740"/>
<dbReference type="InterPro" id="IPR038740">
    <property type="entry name" value="BioF2-like_GNAT_dom"/>
</dbReference>
<keyword evidence="3" id="KW-1185">Reference proteome</keyword>
<sequence length="369" mass="40837">MTTDQLAPATTTTSLADLPPSVWALIRTSQDLYLHERWLRVEQDAHPNASFHAWAQDEGHAAYAPAYRFDADDNPWAASRLDLFLAAHADLETGPAVLPNYLLGGRRPGHSQILCDAPAPRRRTLLTQVVGAAAETAAAAGAATLAALYCDRDDEDLAAAFRAHGAVRLPSPGLNVLHLPGTSFDDWLASMPNRRRTNVNAERRKLAHAGVTIELRPLTSDDLDEILPLELDQYEKYGHHYRHTEARALHEAYLRHLGEDALLVRAHLDGRLVAFASIVRHGRSAYIRQGGFDAVASDGAPVYFGTVFHQPIAWAYRVGVDSIDLSISADATKQHRRAVTRPRDAWVVPMTDEAERALRRWPGMEQVQR</sequence>
<evidence type="ECO:0000259" key="1">
    <source>
        <dbReference type="Pfam" id="PF13480"/>
    </source>
</evidence>
<dbReference type="Gene3D" id="3.40.630.30">
    <property type="match status" value="1"/>
</dbReference>
<proteinExistence type="predicted"/>
<feature type="domain" description="BioF2-like acetyltransferase" evidence="1">
    <location>
        <begin position="194"/>
        <end position="330"/>
    </location>
</feature>
<dbReference type="Proteomes" id="UP001235874">
    <property type="component" value="Chromosome"/>
</dbReference>
<gene>
    <name evidence="2" type="ORF">Q3V37_03740</name>
</gene>